<dbReference type="OrthoDB" id="9772485at2"/>
<dbReference type="GO" id="GO:0016757">
    <property type="term" value="F:glycosyltransferase activity"/>
    <property type="evidence" value="ECO:0007669"/>
    <property type="project" value="InterPro"/>
</dbReference>
<dbReference type="SUPFAM" id="SSF53756">
    <property type="entry name" value="UDP-Glycosyltransferase/glycogen phosphorylase"/>
    <property type="match status" value="1"/>
</dbReference>
<evidence type="ECO:0000259" key="2">
    <source>
        <dbReference type="Pfam" id="PF13439"/>
    </source>
</evidence>
<dbReference type="RefSeq" id="WP_097791392.1">
    <property type="nucleotide sequence ID" value="NZ_NOUV01000005.1"/>
</dbReference>
<dbReference type="Pfam" id="PF00534">
    <property type="entry name" value="Glycos_transf_1"/>
    <property type="match status" value="1"/>
</dbReference>
<name>A0A2A7B8W3_9FIRM</name>
<sequence>MKILFVNKFLYPRGGAETYFLKIGEELTRRGHEVEYFGMYDEKNTVGNALHLATTNMDFHNAGPEKLLYPFRILYSFEAKRKLKQVIGQFQPDLIHFNNINFQLTPSVICAGAECGVPMVQTVHDVQMLCPNHMMMEFNSKKLCEACMGQKSKWPCVKKRCIHGSLPKSLIGAVEGTLYECNHVYDKIDRFICPSAFLEEKLLTVPRFRGKTVMLHNFLSRVAAAAPAEKGDYVLYFGRLSEEKGIDRILEACKLLPDIPFVIAGSGPMEDLCKNCTLPNVKYVGFQTGKALEDLVAGALFTLHLSIWYENCPLALLESQSLGTPVLCNRIGGIPELVEEGRTGILNDTFTPAAYAEKIRALYADKPLLAEMSAHCIQKKDRMMTLERYCDQLLALYGDVLKNA</sequence>
<dbReference type="Gene3D" id="3.40.50.2000">
    <property type="entry name" value="Glycogen Phosphorylase B"/>
    <property type="match status" value="2"/>
</dbReference>
<dbReference type="InterPro" id="IPR001296">
    <property type="entry name" value="Glyco_trans_1"/>
</dbReference>
<protein>
    <recommendedName>
        <fullName evidence="5">Glycosyltransferase</fullName>
    </recommendedName>
</protein>
<dbReference type="EMBL" id="NOUV01000005">
    <property type="protein sequence ID" value="PDX87722.1"/>
    <property type="molecule type" value="Genomic_DNA"/>
</dbReference>
<dbReference type="InterPro" id="IPR028098">
    <property type="entry name" value="Glyco_trans_4-like_N"/>
</dbReference>
<dbReference type="Pfam" id="PF13439">
    <property type="entry name" value="Glyco_transf_4"/>
    <property type="match status" value="1"/>
</dbReference>
<dbReference type="CDD" id="cd03801">
    <property type="entry name" value="GT4_PimA-like"/>
    <property type="match status" value="1"/>
</dbReference>
<gene>
    <name evidence="3" type="ORF">CHR60_01455</name>
</gene>
<dbReference type="PANTHER" id="PTHR45947">
    <property type="entry name" value="SULFOQUINOVOSYL TRANSFERASE SQD2"/>
    <property type="match status" value="1"/>
</dbReference>
<evidence type="ECO:0000313" key="4">
    <source>
        <dbReference type="Proteomes" id="UP000220904"/>
    </source>
</evidence>
<evidence type="ECO:0000259" key="1">
    <source>
        <dbReference type="Pfam" id="PF00534"/>
    </source>
</evidence>
<evidence type="ECO:0000313" key="3">
    <source>
        <dbReference type="EMBL" id="PDX87722.1"/>
    </source>
</evidence>
<feature type="domain" description="Glycosyl transferase family 1" evidence="1">
    <location>
        <begin position="227"/>
        <end position="373"/>
    </location>
</feature>
<proteinExistence type="predicted"/>
<organism evidence="3 4">
    <name type="scientific">Faecalibacterium prausnitzii</name>
    <dbReference type="NCBI Taxonomy" id="853"/>
    <lineage>
        <taxon>Bacteria</taxon>
        <taxon>Bacillati</taxon>
        <taxon>Bacillota</taxon>
        <taxon>Clostridia</taxon>
        <taxon>Eubacteriales</taxon>
        <taxon>Oscillospiraceae</taxon>
        <taxon>Faecalibacterium</taxon>
    </lineage>
</organism>
<evidence type="ECO:0008006" key="5">
    <source>
        <dbReference type="Google" id="ProtNLM"/>
    </source>
</evidence>
<feature type="domain" description="Glycosyltransferase subfamily 4-like N-terminal" evidence="2">
    <location>
        <begin position="14"/>
        <end position="217"/>
    </location>
</feature>
<dbReference type="Proteomes" id="UP000220904">
    <property type="component" value="Unassembled WGS sequence"/>
</dbReference>
<dbReference type="AlphaFoldDB" id="A0A2A7B8W3"/>
<dbReference type="PANTHER" id="PTHR45947:SF13">
    <property type="entry name" value="TRANSFERASE"/>
    <property type="match status" value="1"/>
</dbReference>
<comment type="caution">
    <text evidence="3">The sequence shown here is derived from an EMBL/GenBank/DDBJ whole genome shotgun (WGS) entry which is preliminary data.</text>
</comment>
<accession>A0A2A7B8W3</accession>
<dbReference type="InterPro" id="IPR050194">
    <property type="entry name" value="Glycosyltransferase_grp1"/>
</dbReference>
<reference evidence="3 4" key="1">
    <citation type="journal article" date="2017" name="Front. Microbiol.">
        <title>New Insights into the Diversity of the Genus Faecalibacterium.</title>
        <authorList>
            <person name="Benevides L."/>
            <person name="Burman S."/>
            <person name="Martin R."/>
            <person name="Robert V."/>
            <person name="Thomas M."/>
            <person name="Miquel S."/>
            <person name="Chain F."/>
            <person name="Sokol H."/>
            <person name="Bermudez-Humaran L.G."/>
            <person name="Morrison M."/>
            <person name="Langella P."/>
            <person name="Azevedo V.A."/>
            <person name="Chatel J.M."/>
            <person name="Soares S."/>
        </authorList>
    </citation>
    <scope>NUCLEOTIDE SEQUENCE [LARGE SCALE GENOMIC DNA]</scope>
    <source>
        <strain evidence="3 4">AHMP21</strain>
    </source>
</reference>